<feature type="transmembrane region" description="Helical" evidence="7">
    <location>
        <begin position="322"/>
        <end position="350"/>
    </location>
</feature>
<evidence type="ECO:0000313" key="9">
    <source>
        <dbReference type="Proteomes" id="UP001283361"/>
    </source>
</evidence>
<evidence type="ECO:0000313" key="8">
    <source>
        <dbReference type="EMBL" id="KAK3750282.1"/>
    </source>
</evidence>
<keyword evidence="4 7" id="KW-1133">Transmembrane helix</keyword>
<reference evidence="8" key="1">
    <citation type="journal article" date="2023" name="G3 (Bethesda)">
        <title>A reference genome for the long-term kleptoplast-retaining sea slug Elysia crispata morphotype clarki.</title>
        <authorList>
            <person name="Eastman K.E."/>
            <person name="Pendleton A.L."/>
            <person name="Shaikh M.A."/>
            <person name="Suttiyut T."/>
            <person name="Ogas R."/>
            <person name="Tomko P."/>
            <person name="Gavelis G."/>
            <person name="Widhalm J.R."/>
            <person name="Wisecaver J.H."/>
        </authorList>
    </citation>
    <scope>NUCLEOTIDE SEQUENCE</scope>
    <source>
        <strain evidence="8">ECLA1</strain>
    </source>
</reference>
<comment type="subcellular location">
    <subcellularLocation>
        <location evidence="1">Membrane</location>
        <topology evidence="1">Multi-pass membrane protein</topology>
    </subcellularLocation>
</comment>
<keyword evidence="5 7" id="KW-0472">Membrane</keyword>
<feature type="transmembrane region" description="Helical" evidence="7">
    <location>
        <begin position="260"/>
        <end position="277"/>
    </location>
</feature>
<dbReference type="InterPro" id="IPR006043">
    <property type="entry name" value="NCS2"/>
</dbReference>
<feature type="transmembrane region" description="Helical" evidence="7">
    <location>
        <begin position="472"/>
        <end position="494"/>
    </location>
</feature>
<evidence type="ECO:0000256" key="3">
    <source>
        <dbReference type="ARBA" id="ARBA00022692"/>
    </source>
</evidence>
<evidence type="ECO:0000256" key="1">
    <source>
        <dbReference type="ARBA" id="ARBA00004141"/>
    </source>
</evidence>
<gene>
    <name evidence="8" type="ORF">RRG08_015775</name>
</gene>
<comment type="caution">
    <text evidence="8">The sequence shown here is derived from an EMBL/GenBank/DDBJ whole genome shotgun (WGS) entry which is preliminary data.</text>
</comment>
<keyword evidence="3 7" id="KW-0812">Transmembrane</keyword>
<evidence type="ECO:0008006" key="10">
    <source>
        <dbReference type="Google" id="ProtNLM"/>
    </source>
</evidence>
<protein>
    <recommendedName>
        <fullName evidence="10">Solute carrier family 23 member 2</fullName>
    </recommendedName>
</protein>
<feature type="transmembrane region" description="Helical" evidence="7">
    <location>
        <begin position="233"/>
        <end position="253"/>
    </location>
</feature>
<evidence type="ECO:0000256" key="2">
    <source>
        <dbReference type="ARBA" id="ARBA00008821"/>
    </source>
</evidence>
<keyword evidence="9" id="KW-1185">Reference proteome</keyword>
<sequence>MDEHINTAKENGLSSPEKVNGIVSPTLTNEVSIQKGRSSSTSSQIVISEDISEKTDLLMDTYLNGDSFHHKKCLDGDDEPVVETEIGKIRTLHYSVSETPPAHLLVLFALQQALLSVSSPLGVSIVVAEVVCAQKDEVIVAQILSASMLMCGVATFLMTTFGVRLPIFQGPTAMYIVPLLVMSSSAEWQCSETYEGINPIDNSSILLTVVGNNTAVPARQVILANIARLSGSLMLVGVFHVLIGVTGLVGVIIRYIGPVTIVPTIVLVGLFLFKVLVKFLRPSWLVASITCACNLVLSLFLSKKKTPIPFWSFHKGFHIFWFPFHTMFSVMISLLVGWALSAVLTVSGFYTDDPASEEYLARTDAKGDIVARASFFDIPYPGKLGGFAFSTAGFLSFTIATLMSVLDSIGDYSACARTARVTPLPRFAFNRGIAVEGLATILGGSLGCCHASVSYGSNIGAMGITGVASRSVFQLCGIIYILCAVVGKIGAFFITIPLPVLGGTSLVMMGLFIGMVLGYLETINLRSTRNLAIIGIALLLGLMMPYWITNNPEGVNTGSEQVDTLIKILLSNPSFVGGFFACVMDNTVPGTLKDRGLLEQMKELDGDSSDQLTEKTDYMEGREVYRLPFLPQAFRRSKVARIFPVFDTVSS</sequence>
<feature type="transmembrane region" description="Helical" evidence="7">
    <location>
        <begin position="384"/>
        <end position="406"/>
    </location>
</feature>
<feature type="transmembrane region" description="Helical" evidence="7">
    <location>
        <begin position="283"/>
        <end position="301"/>
    </location>
</feature>
<evidence type="ECO:0000256" key="6">
    <source>
        <dbReference type="SAM" id="MobiDB-lite"/>
    </source>
</evidence>
<dbReference type="GO" id="GO:0022857">
    <property type="term" value="F:transmembrane transporter activity"/>
    <property type="evidence" value="ECO:0007669"/>
    <property type="project" value="InterPro"/>
</dbReference>
<evidence type="ECO:0000256" key="5">
    <source>
        <dbReference type="ARBA" id="ARBA00023136"/>
    </source>
</evidence>
<feature type="transmembrane region" description="Helical" evidence="7">
    <location>
        <begin position="531"/>
        <end position="548"/>
    </location>
</feature>
<dbReference type="Proteomes" id="UP001283361">
    <property type="component" value="Unassembled WGS sequence"/>
</dbReference>
<accession>A0AAE0YLY4</accession>
<evidence type="ECO:0000256" key="4">
    <source>
        <dbReference type="ARBA" id="ARBA00022989"/>
    </source>
</evidence>
<dbReference type="Pfam" id="PF00860">
    <property type="entry name" value="Xan_ur_permease"/>
    <property type="match status" value="1"/>
</dbReference>
<feature type="transmembrane region" description="Helical" evidence="7">
    <location>
        <begin position="500"/>
        <end position="519"/>
    </location>
</feature>
<dbReference type="EMBL" id="JAWDGP010005891">
    <property type="protein sequence ID" value="KAK3750282.1"/>
    <property type="molecule type" value="Genomic_DNA"/>
</dbReference>
<dbReference type="AlphaFoldDB" id="A0AAE0YLY4"/>
<dbReference type="PANTHER" id="PTHR11119">
    <property type="entry name" value="XANTHINE-URACIL / VITAMIN C PERMEASE FAMILY MEMBER"/>
    <property type="match status" value="1"/>
</dbReference>
<feature type="transmembrane region" description="Helical" evidence="7">
    <location>
        <begin position="139"/>
        <end position="161"/>
    </location>
</feature>
<proteinExistence type="inferred from homology"/>
<evidence type="ECO:0000256" key="7">
    <source>
        <dbReference type="SAM" id="Phobius"/>
    </source>
</evidence>
<organism evidence="8 9">
    <name type="scientific">Elysia crispata</name>
    <name type="common">lettuce slug</name>
    <dbReference type="NCBI Taxonomy" id="231223"/>
    <lineage>
        <taxon>Eukaryota</taxon>
        <taxon>Metazoa</taxon>
        <taxon>Spiralia</taxon>
        <taxon>Lophotrochozoa</taxon>
        <taxon>Mollusca</taxon>
        <taxon>Gastropoda</taxon>
        <taxon>Heterobranchia</taxon>
        <taxon>Euthyneura</taxon>
        <taxon>Panpulmonata</taxon>
        <taxon>Sacoglossa</taxon>
        <taxon>Placobranchoidea</taxon>
        <taxon>Plakobranchidae</taxon>
        <taxon>Elysia</taxon>
    </lineage>
</organism>
<name>A0AAE0YLY4_9GAST</name>
<feature type="transmembrane region" description="Helical" evidence="7">
    <location>
        <begin position="104"/>
        <end position="127"/>
    </location>
</feature>
<feature type="region of interest" description="Disordered" evidence="6">
    <location>
        <begin position="1"/>
        <end position="21"/>
    </location>
</feature>
<comment type="similarity">
    <text evidence="2">Belongs to the nucleobase:cation symporter-2 (NCS2) (TC 2.A.40) family.</text>
</comment>
<dbReference type="GO" id="GO:0016020">
    <property type="term" value="C:membrane"/>
    <property type="evidence" value="ECO:0007669"/>
    <property type="project" value="UniProtKB-SubCell"/>
</dbReference>